<evidence type="ECO:0000313" key="2">
    <source>
        <dbReference type="Proteomes" id="UP001595751"/>
    </source>
</evidence>
<protein>
    <submittedName>
        <fullName evidence="1">Uncharacterized protein</fullName>
    </submittedName>
</protein>
<dbReference type="RefSeq" id="WP_290291962.1">
    <property type="nucleotide sequence ID" value="NZ_CP047211.1"/>
</dbReference>
<accession>A0ABV7ZM13</accession>
<comment type="caution">
    <text evidence="1">The sequence shown here is derived from an EMBL/GenBank/DDBJ whole genome shotgun (WGS) entry which is preliminary data.</text>
</comment>
<name>A0ABV7ZM13_9CORY</name>
<dbReference type="EMBL" id="JBHRZN010000001">
    <property type="protein sequence ID" value="MFC3848779.1"/>
    <property type="molecule type" value="Genomic_DNA"/>
</dbReference>
<gene>
    <name evidence="1" type="ORF">ACFORJ_01155</name>
</gene>
<organism evidence="1 2">
    <name type="scientific">Corynebacterium hansenii</name>
    <dbReference type="NCBI Taxonomy" id="394964"/>
    <lineage>
        <taxon>Bacteria</taxon>
        <taxon>Bacillati</taxon>
        <taxon>Actinomycetota</taxon>
        <taxon>Actinomycetes</taxon>
        <taxon>Mycobacteriales</taxon>
        <taxon>Corynebacteriaceae</taxon>
        <taxon>Corynebacterium</taxon>
    </lineage>
</organism>
<evidence type="ECO:0000313" key="1">
    <source>
        <dbReference type="EMBL" id="MFC3848779.1"/>
    </source>
</evidence>
<proteinExistence type="predicted"/>
<dbReference type="Proteomes" id="UP001595751">
    <property type="component" value="Unassembled WGS sequence"/>
</dbReference>
<reference evidence="2" key="1">
    <citation type="journal article" date="2019" name="Int. J. Syst. Evol. Microbiol.">
        <title>The Global Catalogue of Microorganisms (GCM) 10K type strain sequencing project: providing services to taxonomists for standard genome sequencing and annotation.</title>
        <authorList>
            <consortium name="The Broad Institute Genomics Platform"/>
            <consortium name="The Broad Institute Genome Sequencing Center for Infectious Disease"/>
            <person name="Wu L."/>
            <person name="Ma J."/>
        </authorList>
    </citation>
    <scope>NUCLEOTIDE SEQUENCE [LARGE SCALE GENOMIC DNA]</scope>
    <source>
        <strain evidence="2">CCUG 53252</strain>
    </source>
</reference>
<keyword evidence="2" id="KW-1185">Reference proteome</keyword>
<sequence>MHQIFTEAGVGRGGKPIRVAKVSYIDTNQQLATTQLQYWPPTNARPSEDRISRIHASPALGGQLPATNRGRVFVIFTKFSNSMVRCDYAYENDLKAKNVWAPEVSTQILNCMASAGAHKGSRTVQGYYDFVTGKGYCHAD</sequence>